<accession>I8WES8</accession>
<evidence type="ECO:0000313" key="2">
    <source>
        <dbReference type="Proteomes" id="UP000003741"/>
    </source>
</evidence>
<protein>
    <submittedName>
        <fullName evidence="1">Uncharacterized protein</fullName>
    </submittedName>
</protein>
<dbReference type="PATRIC" id="fig|997874.3.peg.820"/>
<dbReference type="Proteomes" id="UP000003741">
    <property type="component" value="Unassembled WGS sequence"/>
</dbReference>
<name>I8WES8_9BACE</name>
<evidence type="ECO:0000313" key="1">
    <source>
        <dbReference type="EMBL" id="EIY37130.1"/>
    </source>
</evidence>
<keyword evidence="2" id="KW-1185">Reference proteome</keyword>
<gene>
    <name evidence="1" type="ORF">HMPREF1062_00811</name>
</gene>
<dbReference type="HOGENOM" id="CLU_1122825_0_0_10"/>
<dbReference type="AlphaFoldDB" id="I8WES8"/>
<comment type="caution">
    <text evidence="1">The sequence shown here is derived from an EMBL/GenBank/DDBJ whole genome shotgun (WGS) entry which is preliminary data.</text>
</comment>
<organism evidence="1 2">
    <name type="scientific">Bacteroides cellulosilyticus CL02T12C19</name>
    <dbReference type="NCBI Taxonomy" id="997874"/>
    <lineage>
        <taxon>Bacteria</taxon>
        <taxon>Pseudomonadati</taxon>
        <taxon>Bacteroidota</taxon>
        <taxon>Bacteroidia</taxon>
        <taxon>Bacteroidales</taxon>
        <taxon>Bacteroidaceae</taxon>
        <taxon>Bacteroides</taxon>
    </lineage>
</organism>
<sequence length="247" mass="28783">MIKLLYFCVRIFNFANKMNTLNLRAEIQNKGRFLCVNDDFYIFDVAGNDLSNHPFKIDMYICCICLQGESIGKINLLPHHMSSSKMSINVSGQILEQISISDDFKGICIFMSNDFINSLGLPYNFQTYMLLQDNPVLDLQSGQLEAMISYCTMVRKVIENKHPYQLDVIRHLTCAFFYGMGYYFHEISKNKILSNDEALMDNFSKEVQLFYRKERKGTLLCGQTTFIRRLFINHYKACQWENCCGMD</sequence>
<proteinExistence type="predicted"/>
<reference evidence="1 2" key="1">
    <citation type="submission" date="2012-02" db="EMBL/GenBank/DDBJ databases">
        <title>The Genome Sequence of Bacteroides cellulosilyticus CL02T12C19.</title>
        <authorList>
            <consortium name="The Broad Institute Genome Sequencing Platform"/>
            <person name="Earl A."/>
            <person name="Ward D."/>
            <person name="Feldgarden M."/>
            <person name="Gevers D."/>
            <person name="Zitomersky N.L."/>
            <person name="Coyne M.J."/>
            <person name="Comstock L.E."/>
            <person name="Young S.K."/>
            <person name="Zeng Q."/>
            <person name="Gargeya S."/>
            <person name="Fitzgerald M."/>
            <person name="Haas B."/>
            <person name="Abouelleil A."/>
            <person name="Alvarado L."/>
            <person name="Arachchi H.M."/>
            <person name="Berlin A."/>
            <person name="Chapman S.B."/>
            <person name="Gearin G."/>
            <person name="Goldberg J."/>
            <person name="Griggs A."/>
            <person name="Gujja S."/>
            <person name="Hansen M."/>
            <person name="Heiman D."/>
            <person name="Howarth C."/>
            <person name="Larimer J."/>
            <person name="Lui A."/>
            <person name="MacDonald P.J.P."/>
            <person name="McCowen C."/>
            <person name="Montmayeur A."/>
            <person name="Murphy C."/>
            <person name="Neiman D."/>
            <person name="Pearson M."/>
            <person name="Priest M."/>
            <person name="Roberts A."/>
            <person name="Saif S."/>
            <person name="Shea T."/>
            <person name="Sisk P."/>
            <person name="Stolte C."/>
            <person name="Sykes S."/>
            <person name="Wortman J."/>
            <person name="Nusbaum C."/>
            <person name="Birren B."/>
        </authorList>
    </citation>
    <scope>NUCLEOTIDE SEQUENCE [LARGE SCALE GENOMIC DNA]</scope>
    <source>
        <strain evidence="1 2">CL02T12C19</strain>
    </source>
</reference>
<dbReference type="EMBL" id="AGXG01000015">
    <property type="protein sequence ID" value="EIY37130.1"/>
    <property type="molecule type" value="Genomic_DNA"/>
</dbReference>